<protein>
    <submittedName>
        <fullName evidence="2">Uncharacterized protein</fullName>
    </submittedName>
</protein>
<gene>
    <name evidence="2" type="ORF">P171DRAFT_163162</name>
</gene>
<dbReference type="Proteomes" id="UP000799764">
    <property type="component" value="Unassembled WGS sequence"/>
</dbReference>
<dbReference type="AlphaFoldDB" id="A0A9P4P6U1"/>
<name>A0A9P4P6U1_9PLEO</name>
<accession>A0A9P4P6U1</accession>
<comment type="caution">
    <text evidence="2">The sequence shown here is derived from an EMBL/GenBank/DDBJ whole genome shotgun (WGS) entry which is preliminary data.</text>
</comment>
<feature type="compositionally biased region" description="Polar residues" evidence="1">
    <location>
        <begin position="57"/>
        <end position="89"/>
    </location>
</feature>
<dbReference type="EMBL" id="MU001512">
    <property type="protein sequence ID" value="KAF2438556.1"/>
    <property type="molecule type" value="Genomic_DNA"/>
</dbReference>
<organism evidence="2 3">
    <name type="scientific">Karstenula rhodostoma CBS 690.94</name>
    <dbReference type="NCBI Taxonomy" id="1392251"/>
    <lineage>
        <taxon>Eukaryota</taxon>
        <taxon>Fungi</taxon>
        <taxon>Dikarya</taxon>
        <taxon>Ascomycota</taxon>
        <taxon>Pezizomycotina</taxon>
        <taxon>Dothideomycetes</taxon>
        <taxon>Pleosporomycetidae</taxon>
        <taxon>Pleosporales</taxon>
        <taxon>Massarineae</taxon>
        <taxon>Didymosphaeriaceae</taxon>
        <taxon>Karstenula</taxon>
    </lineage>
</organism>
<reference evidence="2" key="1">
    <citation type="journal article" date="2020" name="Stud. Mycol.">
        <title>101 Dothideomycetes genomes: a test case for predicting lifestyles and emergence of pathogens.</title>
        <authorList>
            <person name="Haridas S."/>
            <person name="Albert R."/>
            <person name="Binder M."/>
            <person name="Bloem J."/>
            <person name="Labutti K."/>
            <person name="Salamov A."/>
            <person name="Andreopoulos B."/>
            <person name="Baker S."/>
            <person name="Barry K."/>
            <person name="Bills G."/>
            <person name="Bluhm B."/>
            <person name="Cannon C."/>
            <person name="Castanera R."/>
            <person name="Culley D."/>
            <person name="Daum C."/>
            <person name="Ezra D."/>
            <person name="Gonzalez J."/>
            <person name="Henrissat B."/>
            <person name="Kuo A."/>
            <person name="Liang C."/>
            <person name="Lipzen A."/>
            <person name="Lutzoni F."/>
            <person name="Magnuson J."/>
            <person name="Mondo S."/>
            <person name="Nolan M."/>
            <person name="Ohm R."/>
            <person name="Pangilinan J."/>
            <person name="Park H.-J."/>
            <person name="Ramirez L."/>
            <person name="Alfaro M."/>
            <person name="Sun H."/>
            <person name="Tritt A."/>
            <person name="Yoshinaga Y."/>
            <person name="Zwiers L.-H."/>
            <person name="Turgeon B."/>
            <person name="Goodwin S."/>
            <person name="Spatafora J."/>
            <person name="Crous P."/>
            <person name="Grigoriev I."/>
        </authorList>
    </citation>
    <scope>NUCLEOTIDE SEQUENCE</scope>
    <source>
        <strain evidence="2">CBS 690.94</strain>
    </source>
</reference>
<keyword evidence="3" id="KW-1185">Reference proteome</keyword>
<sequence length="136" mass="15055">MYRTMRYSLKVPRFFTQQTTLKGLPTVYLDQSIPTAHLQNPFPTPLNPSLPLDRPSTALTQLPASNEDPSPHTLSTANLTSSPVYSQRPASWGRNSDEMTTRIPSPGDSNRLAFKTVLPLLQLSGQRSEYIGGAVR</sequence>
<evidence type="ECO:0000313" key="2">
    <source>
        <dbReference type="EMBL" id="KAF2438556.1"/>
    </source>
</evidence>
<evidence type="ECO:0000256" key="1">
    <source>
        <dbReference type="SAM" id="MobiDB-lite"/>
    </source>
</evidence>
<feature type="region of interest" description="Disordered" evidence="1">
    <location>
        <begin position="36"/>
        <end position="110"/>
    </location>
</feature>
<proteinExistence type="predicted"/>
<evidence type="ECO:0000313" key="3">
    <source>
        <dbReference type="Proteomes" id="UP000799764"/>
    </source>
</evidence>